<dbReference type="InterPro" id="IPR013113">
    <property type="entry name" value="SIP_FAD-bd"/>
</dbReference>
<dbReference type="RefSeq" id="WP_183623840.1">
    <property type="nucleotide sequence ID" value="NZ_JACHWJ010000001.1"/>
</dbReference>
<evidence type="ECO:0000313" key="3">
    <source>
        <dbReference type="Proteomes" id="UP000545286"/>
    </source>
</evidence>
<proteinExistence type="predicted"/>
<dbReference type="Pfam" id="PF08021">
    <property type="entry name" value="FAD_binding_9"/>
    <property type="match status" value="1"/>
</dbReference>
<dbReference type="InterPro" id="IPR017938">
    <property type="entry name" value="Riboflavin_synthase-like_b-brl"/>
</dbReference>
<organism evidence="2 3">
    <name type="scientific">Pseudoclavibacter helvolus</name>
    <dbReference type="NCBI Taxonomy" id="255205"/>
    <lineage>
        <taxon>Bacteria</taxon>
        <taxon>Bacillati</taxon>
        <taxon>Actinomycetota</taxon>
        <taxon>Actinomycetes</taxon>
        <taxon>Micrococcales</taxon>
        <taxon>Microbacteriaceae</taxon>
        <taxon>Pseudoclavibacter</taxon>
    </lineage>
</organism>
<dbReference type="PANTHER" id="PTHR30157:SF0">
    <property type="entry name" value="NADPH-DEPENDENT FERRIC-CHELATE REDUCTASE"/>
    <property type="match status" value="1"/>
</dbReference>
<name>A0A7W4YF83_9MICO</name>
<dbReference type="Pfam" id="PF04954">
    <property type="entry name" value="SIP"/>
    <property type="match status" value="1"/>
</dbReference>
<dbReference type="Gene3D" id="3.40.50.80">
    <property type="entry name" value="Nucleotide-binding domain of ferredoxin-NADP reductase (FNR) module"/>
    <property type="match status" value="1"/>
</dbReference>
<keyword evidence="3" id="KW-1185">Reference proteome</keyword>
<dbReference type="Gene3D" id="2.40.30.10">
    <property type="entry name" value="Translation factors"/>
    <property type="match status" value="1"/>
</dbReference>
<comment type="caution">
    <text evidence="2">The sequence shown here is derived from an EMBL/GenBank/DDBJ whole genome shotgun (WGS) entry which is preliminary data.</text>
</comment>
<dbReference type="CDD" id="cd06193">
    <property type="entry name" value="siderophore_interacting"/>
    <property type="match status" value="1"/>
</dbReference>
<feature type="domain" description="FAD-binding FR-type" evidence="1">
    <location>
        <begin position="8"/>
        <end position="142"/>
    </location>
</feature>
<dbReference type="AlphaFoldDB" id="A0A7W4YF83"/>
<sequence>MTEHYTPFPPFVTKVKRVARVSPSYVRVTLGGDKLEHFAPHGNDHRIKLIIQHPDGTYGDFGIKDSPPPSLTDWYTRWRTLPDEHRNPIRTYTPSAVRPAEREIDIDFVLHEPAGPATSWASTAQPGDELIVVGPDSRADDSTGGMDFQPHGARRLLLAADESGLPAVRNILQRIPKGTAASVFLEVPTAADCVPMPTANGDVVVTWLVRGEHPYGERLTQAIDAWAIDTEISGSFYAWVAGESTTVKVIRRHLVRQCDLPPSSITFSGYWKIGKAEN</sequence>
<dbReference type="SUPFAM" id="SSF63380">
    <property type="entry name" value="Riboflavin synthase domain-like"/>
    <property type="match status" value="1"/>
</dbReference>
<dbReference type="PANTHER" id="PTHR30157">
    <property type="entry name" value="FERRIC REDUCTASE, NADPH-DEPENDENT"/>
    <property type="match status" value="1"/>
</dbReference>
<evidence type="ECO:0000259" key="1">
    <source>
        <dbReference type="PROSITE" id="PS51384"/>
    </source>
</evidence>
<dbReference type="InterPro" id="IPR007037">
    <property type="entry name" value="SIP_rossman_dom"/>
</dbReference>
<dbReference type="Proteomes" id="UP000545286">
    <property type="component" value="Unassembled WGS sequence"/>
</dbReference>
<gene>
    <name evidence="2" type="ORF">FHX72_001385</name>
</gene>
<dbReference type="GO" id="GO:0016491">
    <property type="term" value="F:oxidoreductase activity"/>
    <property type="evidence" value="ECO:0007669"/>
    <property type="project" value="InterPro"/>
</dbReference>
<accession>A0A7W4YF83</accession>
<dbReference type="InterPro" id="IPR039374">
    <property type="entry name" value="SIP_fam"/>
</dbReference>
<reference evidence="2 3" key="1">
    <citation type="submission" date="2020-08" db="EMBL/GenBank/DDBJ databases">
        <title>Sequencing the genomes of 1000 actinobacteria strains.</title>
        <authorList>
            <person name="Klenk H.-P."/>
        </authorList>
    </citation>
    <scope>NUCLEOTIDE SEQUENCE [LARGE SCALE GENOMIC DNA]</scope>
    <source>
        <strain evidence="2 3">DSM 20419</strain>
    </source>
</reference>
<dbReference type="InterPro" id="IPR017927">
    <property type="entry name" value="FAD-bd_FR_type"/>
</dbReference>
<evidence type="ECO:0000313" key="2">
    <source>
        <dbReference type="EMBL" id="MBB2957273.1"/>
    </source>
</evidence>
<dbReference type="PROSITE" id="PS51384">
    <property type="entry name" value="FAD_FR"/>
    <property type="match status" value="1"/>
</dbReference>
<dbReference type="EMBL" id="JACHWJ010000001">
    <property type="protein sequence ID" value="MBB2957273.1"/>
    <property type="molecule type" value="Genomic_DNA"/>
</dbReference>
<dbReference type="InterPro" id="IPR039261">
    <property type="entry name" value="FNR_nucleotide-bd"/>
</dbReference>
<protein>
    <submittedName>
        <fullName evidence="2">NADPH-dependent ferric siderophore reductase</fullName>
    </submittedName>
</protein>